<dbReference type="GO" id="GO:0005789">
    <property type="term" value="C:endoplasmic reticulum membrane"/>
    <property type="evidence" value="ECO:0007669"/>
    <property type="project" value="UniProtKB-SubCell"/>
</dbReference>
<feature type="transmembrane region" description="Helical" evidence="7">
    <location>
        <begin position="145"/>
        <end position="163"/>
    </location>
</feature>
<name>A0A9P9AAZ5_9PEZI</name>
<evidence type="ECO:0000256" key="3">
    <source>
        <dbReference type="ARBA" id="ARBA00022692"/>
    </source>
</evidence>
<keyword evidence="6 7" id="KW-0472">Membrane</keyword>
<proteinExistence type="inferred from homology"/>
<dbReference type="OrthoDB" id="433124at2759"/>
<dbReference type="AlphaFoldDB" id="A0A9P9AAZ5"/>
<dbReference type="InterPro" id="IPR016964">
    <property type="entry name" value="Sigma2_recept"/>
</dbReference>
<dbReference type="PANTHER" id="PTHR31204">
    <property type="entry name" value="SIGMA INTRACELLULAR RECEPTOR 2"/>
    <property type="match status" value="1"/>
</dbReference>
<keyword evidence="4 7" id="KW-0256">Endoplasmic reticulum</keyword>
<dbReference type="Pfam" id="PF05241">
    <property type="entry name" value="EBP"/>
    <property type="match status" value="1"/>
</dbReference>
<comment type="subcellular location">
    <subcellularLocation>
        <location evidence="1">Endoplasmic reticulum membrane</location>
        <topology evidence="1">Multi-pass membrane protein</topology>
    </subcellularLocation>
</comment>
<feature type="domain" description="EXPERA" evidence="8">
    <location>
        <begin position="9"/>
        <end position="162"/>
    </location>
</feature>
<evidence type="ECO:0000256" key="2">
    <source>
        <dbReference type="ARBA" id="ARBA00009096"/>
    </source>
</evidence>
<evidence type="ECO:0000256" key="7">
    <source>
        <dbReference type="PIRNR" id="PIRNR031032"/>
    </source>
</evidence>
<protein>
    <recommendedName>
        <fullName evidence="7">Efficient mitochondria targeting-associated protein 19</fullName>
    </recommendedName>
</protein>
<keyword evidence="3 7" id="KW-0812">Transmembrane</keyword>
<dbReference type="PROSITE" id="PS51751">
    <property type="entry name" value="EXPERA"/>
    <property type="match status" value="1"/>
</dbReference>
<keyword evidence="10" id="KW-1185">Reference proteome</keyword>
<feature type="transmembrane region" description="Helical" evidence="7">
    <location>
        <begin position="74"/>
        <end position="93"/>
    </location>
</feature>
<feature type="transmembrane region" description="Helical" evidence="7">
    <location>
        <begin position="113"/>
        <end position="133"/>
    </location>
</feature>
<dbReference type="PANTHER" id="PTHR31204:SF1">
    <property type="entry name" value="SIGMA INTRACELLULAR RECEPTOR 2"/>
    <property type="match status" value="1"/>
</dbReference>
<evidence type="ECO:0000256" key="1">
    <source>
        <dbReference type="ARBA" id="ARBA00004477"/>
    </source>
</evidence>
<sequence length="187" mass="21555">MAPSPKLKRDYIYYGFFSLHLASILLVDLVPLYPESYWANPKSIFRFLLWIREYYIATFNDPFFKVAHDTLPPWYKLFTYLEIAIQIPMSFWIRAQCGDSKEGTTPGFELASVAYGVQVALTTLVCVWDVAYWDPVEYSVQDKSMFVFGLYGPFVLIPLIFSVDMGRRLLGRIEAAEATTEVAKKTQ</sequence>
<evidence type="ECO:0000256" key="4">
    <source>
        <dbReference type="ARBA" id="ARBA00022824"/>
    </source>
</evidence>
<evidence type="ECO:0000313" key="9">
    <source>
        <dbReference type="EMBL" id="KAH6685907.1"/>
    </source>
</evidence>
<feature type="transmembrane region" description="Helical" evidence="7">
    <location>
        <begin position="12"/>
        <end position="33"/>
    </location>
</feature>
<evidence type="ECO:0000256" key="5">
    <source>
        <dbReference type="ARBA" id="ARBA00022989"/>
    </source>
</evidence>
<reference evidence="9" key="1">
    <citation type="journal article" date="2021" name="Nat. Commun.">
        <title>Genetic determinants of endophytism in the Arabidopsis root mycobiome.</title>
        <authorList>
            <person name="Mesny F."/>
            <person name="Miyauchi S."/>
            <person name="Thiergart T."/>
            <person name="Pickel B."/>
            <person name="Atanasova L."/>
            <person name="Karlsson M."/>
            <person name="Huettel B."/>
            <person name="Barry K.W."/>
            <person name="Haridas S."/>
            <person name="Chen C."/>
            <person name="Bauer D."/>
            <person name="Andreopoulos W."/>
            <person name="Pangilinan J."/>
            <person name="LaButti K."/>
            <person name="Riley R."/>
            <person name="Lipzen A."/>
            <person name="Clum A."/>
            <person name="Drula E."/>
            <person name="Henrissat B."/>
            <person name="Kohler A."/>
            <person name="Grigoriev I.V."/>
            <person name="Martin F.M."/>
            <person name="Hacquard S."/>
        </authorList>
    </citation>
    <scope>NUCLEOTIDE SEQUENCE</scope>
    <source>
        <strain evidence="9">MPI-SDFR-AT-0117</strain>
    </source>
</reference>
<dbReference type="InterPro" id="IPR051987">
    <property type="entry name" value="Sigma-2_receptor-like"/>
</dbReference>
<evidence type="ECO:0000313" key="10">
    <source>
        <dbReference type="Proteomes" id="UP000770015"/>
    </source>
</evidence>
<dbReference type="EMBL" id="JAGSXJ010000014">
    <property type="protein sequence ID" value="KAH6685907.1"/>
    <property type="molecule type" value="Genomic_DNA"/>
</dbReference>
<dbReference type="InterPro" id="IPR033118">
    <property type="entry name" value="EXPERA"/>
</dbReference>
<accession>A0A9P9AAZ5</accession>
<keyword evidence="5 7" id="KW-1133">Transmembrane helix</keyword>
<dbReference type="Proteomes" id="UP000770015">
    <property type="component" value="Unassembled WGS sequence"/>
</dbReference>
<comment type="similarity">
    <text evidence="2">Belongs to the TMEM97/sigma-2 receptor family.</text>
</comment>
<dbReference type="PIRSF" id="PIRSF031032">
    <property type="entry name" value="TMP_97_prd"/>
    <property type="match status" value="1"/>
</dbReference>
<gene>
    <name evidence="9" type="ORF">F5X68DRAFT_276635</name>
</gene>
<evidence type="ECO:0000256" key="6">
    <source>
        <dbReference type="ARBA" id="ARBA00023136"/>
    </source>
</evidence>
<evidence type="ECO:0000259" key="8">
    <source>
        <dbReference type="PROSITE" id="PS51751"/>
    </source>
</evidence>
<comment type="caution">
    <text evidence="9">The sequence shown here is derived from an EMBL/GenBank/DDBJ whole genome shotgun (WGS) entry which is preliminary data.</text>
</comment>
<organism evidence="9 10">
    <name type="scientific">Plectosphaerella plurivora</name>
    <dbReference type="NCBI Taxonomy" id="936078"/>
    <lineage>
        <taxon>Eukaryota</taxon>
        <taxon>Fungi</taxon>
        <taxon>Dikarya</taxon>
        <taxon>Ascomycota</taxon>
        <taxon>Pezizomycotina</taxon>
        <taxon>Sordariomycetes</taxon>
        <taxon>Hypocreomycetidae</taxon>
        <taxon>Glomerellales</taxon>
        <taxon>Plectosphaerellaceae</taxon>
        <taxon>Plectosphaerella</taxon>
    </lineage>
</organism>